<feature type="coiled-coil region" evidence="19">
    <location>
        <begin position="2679"/>
        <end position="2729"/>
    </location>
</feature>
<name>A2DHK8_TRIV3</name>
<evidence type="ECO:0000256" key="5">
    <source>
        <dbReference type="ARBA" id="ARBA00022701"/>
    </source>
</evidence>
<dbReference type="Gene3D" id="1.20.140.100">
    <property type="entry name" value="Dynein heavy chain, N-terminal domain 2"/>
    <property type="match status" value="1"/>
</dbReference>
<dbReference type="FunFam" id="1.20.1270.280:FF:000024">
    <property type="entry name" value="Dynein heavy chain family protein"/>
    <property type="match status" value="1"/>
</dbReference>
<dbReference type="Pfam" id="PF12777">
    <property type="entry name" value="MT"/>
    <property type="match status" value="1"/>
</dbReference>
<dbReference type="FunFam" id="3.40.50.300:FF:000044">
    <property type="entry name" value="Dynein heavy chain 5, axonemal"/>
    <property type="match status" value="1"/>
</dbReference>
<feature type="compositionally biased region" description="Basic and acidic residues" evidence="20">
    <location>
        <begin position="60"/>
        <end position="72"/>
    </location>
</feature>
<keyword evidence="10" id="KW-0243">Dynein</keyword>
<dbReference type="Gene3D" id="1.20.920.30">
    <property type="match status" value="1"/>
</dbReference>
<evidence type="ECO:0000256" key="2">
    <source>
        <dbReference type="ARBA" id="ARBA00004430"/>
    </source>
</evidence>
<dbReference type="Gene3D" id="1.10.287.2620">
    <property type="match status" value="1"/>
</dbReference>
<dbReference type="Gene3D" id="1.20.58.1120">
    <property type="match status" value="1"/>
</dbReference>
<dbReference type="FunFam" id="3.40.50.300:FF:000153">
    <property type="entry name" value="Dynein axonemal heavy chain 1"/>
    <property type="match status" value="1"/>
</dbReference>
<dbReference type="GO" id="GO:0045505">
    <property type="term" value="F:dynein intermediate chain binding"/>
    <property type="evidence" value="ECO:0000318"/>
    <property type="project" value="GO_Central"/>
</dbReference>
<evidence type="ECO:0000256" key="8">
    <source>
        <dbReference type="ARBA" id="ARBA00022840"/>
    </source>
</evidence>
<dbReference type="GO" id="GO:0097729">
    <property type="term" value="C:9+2 motile cilium"/>
    <property type="evidence" value="ECO:0000318"/>
    <property type="project" value="GO_Central"/>
</dbReference>
<feature type="coiled-coil region" evidence="19">
    <location>
        <begin position="3240"/>
        <end position="3270"/>
    </location>
</feature>
<dbReference type="InterPro" id="IPR043160">
    <property type="entry name" value="Dynein_C_barrel"/>
</dbReference>
<comment type="subunit">
    <text evidence="17">The I1 inner arm complex (also known as the f dynein complex) is a two-headed isoform composed of two heavy chains (1-alpha and 1-beta), three intermediate chains and three light chains. I1 occupies a specific position proximal to the first radial spoke and repeats every 96 nm along the length of the axoneme.</text>
</comment>
<dbReference type="eggNOG" id="KOG3595">
    <property type="taxonomic scope" value="Eukaryota"/>
</dbReference>
<evidence type="ECO:0000256" key="16">
    <source>
        <dbReference type="ARBA" id="ARBA00054075"/>
    </source>
</evidence>
<dbReference type="FunFam" id="1.20.920.30:FF:000010">
    <property type="entry name" value="Dynein heavy chain family protein"/>
    <property type="match status" value="1"/>
</dbReference>
<keyword evidence="12" id="KW-0969">Cilium</keyword>
<evidence type="ECO:0000259" key="22">
    <source>
        <dbReference type="Pfam" id="PF08393"/>
    </source>
</evidence>
<dbReference type="InterPro" id="IPR042222">
    <property type="entry name" value="Dynein_2_N"/>
</dbReference>
<dbReference type="FunFam" id="1.20.920.20:FF:000001">
    <property type="entry name" value="dynein heavy chain 2, axonemal"/>
    <property type="match status" value="1"/>
</dbReference>
<dbReference type="InterPro" id="IPR041228">
    <property type="entry name" value="Dynein_C"/>
</dbReference>
<feature type="region of interest" description="Disordered" evidence="20">
    <location>
        <begin position="60"/>
        <end position="111"/>
    </location>
</feature>
<dbReference type="Gene3D" id="1.20.1270.280">
    <property type="match status" value="1"/>
</dbReference>
<dbReference type="InterPro" id="IPR042228">
    <property type="entry name" value="Dynein_linker_3"/>
</dbReference>
<keyword evidence="14" id="KW-0206">Cytoskeleton</keyword>
<evidence type="ECO:0000256" key="9">
    <source>
        <dbReference type="ARBA" id="ARBA00022846"/>
    </source>
</evidence>
<dbReference type="Gene3D" id="6.10.140.1060">
    <property type="match status" value="1"/>
</dbReference>
<dbReference type="OrthoDB" id="10363287at2759"/>
<feature type="domain" description="Dynein heavy chain AAA module D4" evidence="25">
    <location>
        <begin position="2385"/>
        <end position="2637"/>
    </location>
</feature>
<evidence type="ECO:0000256" key="20">
    <source>
        <dbReference type="SAM" id="MobiDB-lite"/>
    </source>
</evidence>
<dbReference type="Gene3D" id="3.20.180.20">
    <property type="entry name" value="Dynein heavy chain, N-terminal domain 2"/>
    <property type="match status" value="1"/>
</dbReference>
<dbReference type="Gene3D" id="1.10.8.720">
    <property type="entry name" value="Region D6 of dynein motor"/>
    <property type="match status" value="1"/>
</dbReference>
<keyword evidence="7" id="KW-0547">Nucleotide-binding</keyword>
<dbReference type="InterPro" id="IPR042219">
    <property type="entry name" value="AAA_lid_11_sf"/>
</dbReference>
<evidence type="ECO:0000256" key="3">
    <source>
        <dbReference type="ARBA" id="ARBA00008887"/>
    </source>
</evidence>
<dbReference type="Pfam" id="PF12781">
    <property type="entry name" value="AAA_9"/>
    <property type="match status" value="1"/>
</dbReference>
<dbReference type="FunFam" id="1.20.58.1120:FF:000001">
    <property type="entry name" value="dynein heavy chain 2, axonemal"/>
    <property type="match status" value="1"/>
</dbReference>
<dbReference type="STRING" id="5722.A2DHK8"/>
<dbReference type="InterPro" id="IPR024743">
    <property type="entry name" value="Dynein_HC_stalk"/>
</dbReference>
<dbReference type="GO" id="GO:0036156">
    <property type="term" value="C:inner dynein arm"/>
    <property type="evidence" value="ECO:0000318"/>
    <property type="project" value="GO_Central"/>
</dbReference>
<reference evidence="31" key="1">
    <citation type="submission" date="2006-10" db="EMBL/GenBank/DDBJ databases">
        <authorList>
            <person name="Amadeo P."/>
            <person name="Zhao Q."/>
            <person name="Wortman J."/>
            <person name="Fraser-Liggett C."/>
            <person name="Carlton J."/>
        </authorList>
    </citation>
    <scope>NUCLEOTIDE SEQUENCE</scope>
    <source>
        <strain evidence="31">G3</strain>
    </source>
</reference>
<protein>
    <recommendedName>
        <fullName evidence="18">Dynein-1, subspecies f</fullName>
    </recommendedName>
</protein>
<reference evidence="31" key="2">
    <citation type="journal article" date="2007" name="Science">
        <title>Draft genome sequence of the sexually transmitted pathogen Trichomonas vaginalis.</title>
        <authorList>
            <person name="Carlton J.M."/>
            <person name="Hirt R.P."/>
            <person name="Silva J.C."/>
            <person name="Delcher A.L."/>
            <person name="Schatz M."/>
            <person name="Zhao Q."/>
            <person name="Wortman J.R."/>
            <person name="Bidwell S.L."/>
            <person name="Alsmark U.C.M."/>
            <person name="Besteiro S."/>
            <person name="Sicheritz-Ponten T."/>
            <person name="Noel C.J."/>
            <person name="Dacks J.B."/>
            <person name="Foster P.G."/>
            <person name="Simillion C."/>
            <person name="Van de Peer Y."/>
            <person name="Miranda-Saavedra D."/>
            <person name="Barton G.J."/>
            <person name="Westrop G.D."/>
            <person name="Mueller S."/>
            <person name="Dessi D."/>
            <person name="Fiori P.L."/>
            <person name="Ren Q."/>
            <person name="Paulsen I."/>
            <person name="Zhang H."/>
            <person name="Bastida-Corcuera F.D."/>
            <person name="Simoes-Barbosa A."/>
            <person name="Brown M.T."/>
            <person name="Hayes R.D."/>
            <person name="Mukherjee M."/>
            <person name="Okumura C.Y."/>
            <person name="Schneider R."/>
            <person name="Smith A.J."/>
            <person name="Vanacova S."/>
            <person name="Villalvazo M."/>
            <person name="Haas B.J."/>
            <person name="Pertea M."/>
            <person name="Feldblyum T.V."/>
            <person name="Utterback T.R."/>
            <person name="Shu C.L."/>
            <person name="Osoegawa K."/>
            <person name="de Jong P.J."/>
            <person name="Hrdy I."/>
            <person name="Horvathova L."/>
            <person name="Zubacova Z."/>
            <person name="Dolezal P."/>
            <person name="Malik S.B."/>
            <person name="Logsdon J.M. Jr."/>
            <person name="Henze K."/>
            <person name="Gupta A."/>
            <person name="Wang C.C."/>
            <person name="Dunne R.L."/>
            <person name="Upcroft J.A."/>
            <person name="Upcroft P."/>
            <person name="White O."/>
            <person name="Salzberg S.L."/>
            <person name="Tang P."/>
            <person name="Chiu C.-H."/>
            <person name="Lee Y.-S."/>
            <person name="Embley T.M."/>
            <person name="Coombs G.H."/>
            <person name="Mottram J.C."/>
            <person name="Tachezy J."/>
            <person name="Fraser-Liggett C.M."/>
            <person name="Johnson P.J."/>
        </authorList>
    </citation>
    <scope>NUCLEOTIDE SEQUENCE [LARGE SCALE GENOMIC DNA]</scope>
    <source>
        <strain evidence="31">G3</strain>
    </source>
</reference>
<dbReference type="VEuPathDB" id="TrichDB:TVAG_365640"/>
<dbReference type="InterPro" id="IPR041466">
    <property type="entry name" value="Dynein_AAA5_ext"/>
</dbReference>
<dbReference type="InterPro" id="IPR035699">
    <property type="entry name" value="AAA_6"/>
</dbReference>
<dbReference type="FunFam" id="3.10.490.20:FF:000009">
    <property type="entry name" value="Dynein heavy chain 4"/>
    <property type="match status" value="1"/>
</dbReference>
<evidence type="ECO:0000256" key="11">
    <source>
        <dbReference type="ARBA" id="ARBA00023054"/>
    </source>
</evidence>
<feature type="coiled-coil region" evidence="19">
    <location>
        <begin position="2899"/>
        <end position="2933"/>
    </location>
</feature>
<evidence type="ECO:0000256" key="1">
    <source>
        <dbReference type="ARBA" id="ARBA00004230"/>
    </source>
</evidence>
<feature type="domain" description="Dynein heavy chain hydrolytic ATP-binding dynein motor region" evidence="23">
    <location>
        <begin position="1373"/>
        <end position="1699"/>
    </location>
</feature>
<comment type="function">
    <text evidence="16">Force generating protein of eukaryotic cilia and flagella. Produces force towards the minus ends of microtubules. Dynein has ATPase activity; the force-producing power stroke is thought to occur on release of ADP. Required for assembly of the I1 inner arm complex and its targeting to the appropriate axoneme location. Also required for phototaxis.</text>
</comment>
<feature type="domain" description="Dynein heavy chain ATP-binding dynein motor region" evidence="26">
    <location>
        <begin position="3029"/>
        <end position="3250"/>
    </location>
</feature>
<evidence type="ECO:0000259" key="24">
    <source>
        <dbReference type="Pfam" id="PF12777"/>
    </source>
</evidence>
<keyword evidence="5" id="KW-0493">Microtubule</keyword>
<feature type="domain" description="Dynein heavy chain C-terminal" evidence="30">
    <location>
        <begin position="3780"/>
        <end position="4079"/>
    </location>
</feature>
<sequence>MTDRVYRARTRLLDHEKTLSEKKEQGRKSGIEYPEDRVKIPKIGEWALAPISIDETIEKVEQKSPTKNEKSPFVKPKKGIKAPYKVRPPKPVMEEPETTKKTQVHDFKPGETSTDLNEIIKAKQRVQSRPLPPLKTGETPITETFLPLEIFDDTTYEEYSIEELLKHPEAFSKYQDLNGDIKWEKCKCIGYDPKEDVFEIEWDKTKKRKKVTRFNIRFAIESEEKFQIRLNEAQRLCHQHELQFRFDSRVKAMPKDYLPELSPYDINNITEKTKVHPPQEYNNLVNSLCVETADNFKTMNNQLEFLYDLEHNPLIPNRDEFLNLFEKKEENTKYGLVCVPHYNFQEIFERFRSNFLKSNQFILQGLLTISATFQQSLSMNFLTNGWDEVLTLDEFVKRQEAELDSTCKLFKTSIQETLESVISSTMNDNTMPQDHQQEKMIYQKMVTLTQRMLHTVLLDLISNTLKNFASLFNRYQGEGSNLIPPQFHIDLVLSKENKINLSPTIDKFHEKILSLLQLLEKSVHSLPEINLPILDVDMTTVSFADCITSIAASKTDVSNTLKILFEQLTKFIEGYTTIDSVIALDPEQFTQVFDPDGKKSLDAYRDQLTEFNRVLDICQNQMHMEYKLGIFEVNCQKFKDETTKKTRSLITALLTHMKNFAINEIKNLQAEFNKISDNLKETPKTPEELAALREYMEKINSTTKDRQAKMDTAMKRFAFLEDYKFEISNDECQEKYKTLQMPHKLAITFEETDRNITVERGRMIRELKNNQRQLETNTLSVTEMLPAFISKYQDLEMTFEAVDQVNEIQTKLMELKNLQDLYNKHEALFEFEPAPCKTLTKLIEEFMPLYTLWNLANDWQNSNTTWLDTPFTQTKSDAMNGFIVQAMKKISKLKKDLAPQKALVEKVLLPLTEQIEKFKQHIPLISRLRHPGIKTKHWEKISEIVGFRVQPSMEMTLQQFLDLGLEKWNQQISEIAGIAAQEYNIESTLDTMDQELQTKIFNTAVFRDTGTYILVDVDDIISTVDDQLVTTQTLLTSPFIAPCKKRATERLTFLRSCHDTLDAWVECQCGWLYLQPIFTGTSIQQKLHREARDWQNVDKMWNAMLTLTHNHPEFLTVMHRDRILENLQDANKLLDSITQGLNAYLEAKRLGFPRFFFLSNDELISILSHTKDFDQIQKSMNKLFEYVQTITVDSDMQITHMNDDGLESVELVAPVNGDTPEIEDWLNNFEKEMQDTLKENIRNAIPAASKKKREQWLTEYPAQVILTVNQILWTTQVTQALKGRKAGNLKALMTRFIEQLEGLTTLIRQPLSGAVRQCISCLLIFEVHNRDIIQQLIDQDISDPDDFKWIQQLRYYWEEETVWVRSINNSYEYSYEYAGNSARLVITPLTDRCYQTLLAAFKQNMSGAPSGPAGTGKTETVRDCAKALGRPCVVYNCSEEVTPEQMSQFFAGLSSSGSWSCFDEFNRINIEVLSVIAQQVRVIQEAIANQVETFQLDARTLKLNANAAICITMNPGYAGRTELPDNLKALFRPCAMMVPDFVFISEIMLFSGGYNTASQLSVKLVALFDLCRKQLSNAYHYDWGLRAMKAILSTAGKAKRNNLEAQEAKLLFESIRDCTRPRLVNTDIPLFEGIMHDVFPEVVSEKSLDEKMKDYMRQSYIELHTQPIDLYLTKCNEIYETTLVRHGIMFVGGAMGGKSTAWKALQMTLGKLAAEGIGKPAKTFTLNPKAISIPELYGLFDPVTSGWSDGVLSSFIRDCSMSEPKEWNWIIVDGPVDSLWIETMNSLLDDNKVLCLSNNERISLGAHVKMMFEVDDLSQASPATVSRCGMIYFDPVTLPWSALADSWVTEYKEKYGEIIDYCREMMEKYVPKMVQFIECDGKVALGHNSEFYVKNMFNIINCFFDILRKPEEIPAMDGEDPKTVDPCDYSLYFSRYTRNRDNSFPYFELEQAKAAFEKVLIFSMVWSFGAVLVEDSRPLFDNFIKDLMVKNESTAQFPPKGTCFDYYINFDKMEWEIWVEGDLGIEFIPKSEMEASKNHPVESTFIPTQESATMIFLARLLVEHQKHVLFHGPESSKTMVVKNLFENVLPQKYDCRHLPIANCSTASNILKVMRSFMHKHHGVFGPLTNQQLVIFLDNIGAVKPEIYGAQPPLELIRQLCDYGGWYNTSNVEFQNVVDTTLIACMGPAGSGLFNIPERLMRHFNIIHAPKTKEDSMKNILKSLLKLKFTGFTESVTNVFGATVNACIDIHKQCVENLLPIPSKLHYIFSLRNIIRVLKGMLLAKQSDINNSEAWDRLFCNEMMREYNDRFNVHEDRKWFTEVLHNALKKNFGVEFKTICPSGRFMFNEFADRAGRYKEIQASPADVLSVCRDMLEDHNRDASKQLDIVIFDEAIDHLSNLNRILTMPRGYAILVGVKSSGRKSLARLSLHMSSMEAFEIQITRTYGFVEWREDLKTLMKNMGINDTPTGFILTDSQIIGSYQLEDISNLLITGEVPNLFPREEMDQIKGEIMSNEMLTDEDPWQLFMTRVKKHLHIILVFSPYGSTFKESMLAFPALRIETTIDWYMPWSRNALESVALAAFAKSSIGTPDQVKSVVNVCVQIHKSVEEQAEAFLKETKRFTACTPSRYFDLLNTFVTKLAAQQVETKSQVQKYVGGVEKISTTQATIKELSVQLDHDIPVLEDKKKQVEEMMQQLQVRQGEVETTKQAVEKQSELAEIEEQKASEKNAIAQGKLAEAQPILEGAQKAVDSIDKDSLTNIKTLKKISPALRETFDAICIIFQRSPKKVDGPQPGVKIDDYWPETLSLLNDVQFIKKVKQLDVKEIPKSVIDKLKKYVPTDKSIRDAKIAEIVKGYSAVSNLYQWVIATYDYWNVYQTIIPVQNEANAAAAKLSESQRILAESKAHLQRVMDELQGLQKTLEEQQAIQNTLQENVNHKQLRLLRAQKIMSGLSGETKRWEETAQSLKSGAEFLLGDTLLAAASLTHLGSYSPSFRSRLVEQWKGFLSNENIKFTANFSVERSLGNEPTIRDWVVKGLPNDTHSIENAIIINNSKNSFPLLIDPQLSGTKWLRAVLGETLVVLRFDQSDFLQILRNCVAFGIPVLIENVGLKLDPLIEPILSKEIITVDGQKKISLGGEYGAYEEKFRLFLSTKYPNPHYSPEVCSQVTLINFTTTQDGLSDLLMNNLIEVERDDLDKKRIQIMEANAQNMMKLKEVEAEILQIVSNVGGDILEDDKAIETLQRAQKTSQNIEQQIAASEKTEKQIAQFREKFSPVAARAALLYFCASDFSVVDPMYQFSLKWFVNLFKNAIVNAEHPTDPTALISSFHISIARAFYQSVSFSLFSIHKMLFSTLMAVRILMSEGKINSSELAFLLSPTGTKDPNPTDWLPEDIWHLLGVLPSLNPLFQQLVDSLKDKADEWQAYLKSSTPENENFPLKKKLSNFQQLLILRVFHLHRVREGLRIFVTNSLGKEFIEPPPLNLGKVFKESSPLSPLIFIITPGIDPQDEIIQVAQSMELDRYLKSYSLGRGRGAGAERLIEDASEKGFWVLLQNCHLSLSWMPKLEHIIDNFDPTKVNPRFRLCLVTMSSPDFPIGILYQGSKLIYEIPKGIRENMLRVYSGMNSDEYMSDYSATERKLTFHLAFFHAVVLERLLFGSIGWNIPYEFNPSDLTISRRHLRMFLGEAQPGVVPYESLGYVIGELNYGGRVTDKWDRRLLLTLLRRYFSPEIEKPDFSFGQRYTTPEYNVSLNAVEETLQTWPIVTEGIDVGLSLNASTITARNEALSIFNSLIEIQPTLVAASGSISEDQFALNLVEKLISEIPKPFNVFNFTKNFDLSDTINTVLHHEILLYNKLLKAIKSSLTKLQRGLKGLIVIDQELELLNRRVLANKIPEAWLVHSFQSILTLNSYMEDLKFRVSFLDNWVRTGRPTVFKIGTFFHPEEFLTAVLQVYARKHVVPFDSLTWATTITDQTDESKFPTQPEEGIYIQGLFLEGAKWDIGNGRLVECEQKELISTLPIVYLMPTQNKNLYDMSQTFECTMYRMQNRGSGALGLPNYIMSLFIPTPDVSPDHWIERSVATFITVQQ</sequence>
<keyword evidence="32" id="KW-1185">Reference proteome</keyword>
<gene>
    <name evidence="31" type="ORF">TVAG_365640</name>
</gene>
<evidence type="ECO:0000256" key="12">
    <source>
        <dbReference type="ARBA" id="ARBA00023069"/>
    </source>
</evidence>
<dbReference type="FunFam" id="3.20.180.20:FF:000001">
    <property type="entry name" value="Dynein axonemal heavy chain 5"/>
    <property type="match status" value="1"/>
</dbReference>
<keyword evidence="11 19" id="KW-0175">Coiled coil</keyword>
<dbReference type="FunFam" id="1.10.8.720:FF:000022">
    <property type="entry name" value="Dynein heavy chain family protein"/>
    <property type="match status" value="1"/>
</dbReference>
<dbReference type="Proteomes" id="UP000001542">
    <property type="component" value="Unassembled WGS sequence"/>
</dbReference>
<keyword evidence="6" id="KW-0677">Repeat</keyword>
<dbReference type="InParanoid" id="A2DHK8"/>
<dbReference type="InterPro" id="IPR041658">
    <property type="entry name" value="AAA_lid_11"/>
</dbReference>
<dbReference type="InterPro" id="IPR004273">
    <property type="entry name" value="Dynein_heavy_D6_P-loop"/>
</dbReference>
<dbReference type="InterPro" id="IPR027417">
    <property type="entry name" value="P-loop_NTPase"/>
</dbReference>
<evidence type="ECO:0000256" key="6">
    <source>
        <dbReference type="ARBA" id="ARBA00022737"/>
    </source>
</evidence>
<evidence type="ECO:0000256" key="4">
    <source>
        <dbReference type="ARBA" id="ARBA00022490"/>
    </source>
</evidence>
<evidence type="ECO:0000259" key="25">
    <source>
        <dbReference type="Pfam" id="PF12780"/>
    </source>
</evidence>
<dbReference type="Gene3D" id="1.10.8.1220">
    <property type="match status" value="1"/>
</dbReference>
<keyword evidence="13" id="KW-0505">Motor protein</keyword>
<evidence type="ECO:0000259" key="27">
    <source>
        <dbReference type="Pfam" id="PF17852"/>
    </source>
</evidence>
<evidence type="ECO:0000259" key="29">
    <source>
        <dbReference type="Pfam" id="PF18198"/>
    </source>
</evidence>
<keyword evidence="8" id="KW-0067">ATP-binding</keyword>
<dbReference type="FunFam" id="1.10.472.130:FF:000030">
    <property type="entry name" value="Dynein heavy chain family protein"/>
    <property type="match status" value="1"/>
</dbReference>
<feature type="domain" description="Dynein heavy chain AAA 5 extension" evidence="27">
    <location>
        <begin position="1863"/>
        <end position="2019"/>
    </location>
</feature>
<evidence type="ECO:0000256" key="7">
    <source>
        <dbReference type="ARBA" id="ARBA00022741"/>
    </source>
</evidence>
<feature type="domain" description="Dynein heavy chain coiled coil stalk" evidence="24">
    <location>
        <begin position="2657"/>
        <end position="3002"/>
    </location>
</feature>
<evidence type="ECO:0000256" key="14">
    <source>
        <dbReference type="ARBA" id="ARBA00023212"/>
    </source>
</evidence>
<evidence type="ECO:0000256" key="10">
    <source>
        <dbReference type="ARBA" id="ARBA00023017"/>
    </source>
</evidence>
<evidence type="ECO:0000256" key="19">
    <source>
        <dbReference type="SAM" id="Coils"/>
    </source>
</evidence>
<comment type="similarity">
    <text evidence="3">Belongs to the dynein heavy chain family.</text>
</comment>
<dbReference type="InterPro" id="IPR043157">
    <property type="entry name" value="Dynein_AAA1S"/>
</dbReference>
<organism evidence="31 32">
    <name type="scientific">Trichomonas vaginalis (strain ATCC PRA-98 / G3)</name>
    <dbReference type="NCBI Taxonomy" id="412133"/>
    <lineage>
        <taxon>Eukaryota</taxon>
        <taxon>Metamonada</taxon>
        <taxon>Parabasalia</taxon>
        <taxon>Trichomonadida</taxon>
        <taxon>Trichomonadidae</taxon>
        <taxon>Trichomonas</taxon>
    </lineage>
</organism>
<evidence type="ECO:0000256" key="15">
    <source>
        <dbReference type="ARBA" id="ARBA00023273"/>
    </source>
</evidence>
<dbReference type="FunFam" id="1.10.287.2620:FF:000002">
    <property type="entry name" value="Dynein heavy chain 2, axonemal"/>
    <property type="match status" value="1"/>
</dbReference>
<feature type="domain" description="Dynein heavy chain linker" evidence="22">
    <location>
        <begin position="839"/>
        <end position="1244"/>
    </location>
</feature>
<evidence type="ECO:0000313" key="32">
    <source>
        <dbReference type="Proteomes" id="UP000001542"/>
    </source>
</evidence>
<dbReference type="Pfam" id="PF17852">
    <property type="entry name" value="Dynein_AAA_lid"/>
    <property type="match status" value="1"/>
</dbReference>
<dbReference type="GO" id="GO:0008017">
    <property type="term" value="F:microtubule binding"/>
    <property type="evidence" value="ECO:0007669"/>
    <property type="project" value="UniProtKB-ARBA"/>
</dbReference>
<dbReference type="Gene3D" id="1.10.8.710">
    <property type="match status" value="1"/>
</dbReference>
<dbReference type="GO" id="GO:0036159">
    <property type="term" value="P:inner dynein arm assembly"/>
    <property type="evidence" value="ECO:0007669"/>
    <property type="project" value="UniProtKB-ARBA"/>
</dbReference>
<dbReference type="RefSeq" id="XP_001581042.1">
    <property type="nucleotide sequence ID" value="XM_001580992.1"/>
</dbReference>
<dbReference type="FunFam" id="1.10.8.710:FF:000001">
    <property type="entry name" value="Dynein axonemal heavy chain 2"/>
    <property type="match status" value="1"/>
</dbReference>
<dbReference type="GO" id="GO:0051959">
    <property type="term" value="F:dynein light intermediate chain binding"/>
    <property type="evidence" value="ECO:0000318"/>
    <property type="project" value="GO_Central"/>
</dbReference>
<dbReference type="Pfam" id="PF17857">
    <property type="entry name" value="AAA_lid_1"/>
    <property type="match status" value="1"/>
</dbReference>
<evidence type="ECO:0000259" key="21">
    <source>
        <dbReference type="Pfam" id="PF03028"/>
    </source>
</evidence>
<dbReference type="EMBL" id="DS113201">
    <property type="protein sequence ID" value="EAY20056.1"/>
    <property type="molecule type" value="Genomic_DNA"/>
</dbReference>
<evidence type="ECO:0000259" key="28">
    <source>
        <dbReference type="Pfam" id="PF17857"/>
    </source>
</evidence>
<dbReference type="SUPFAM" id="SSF52540">
    <property type="entry name" value="P-loop containing nucleoside triphosphate hydrolases"/>
    <property type="match status" value="3"/>
</dbReference>
<dbReference type="PANTHER" id="PTHR45703:SF36">
    <property type="entry name" value="DYNEIN HEAVY CHAIN, CYTOPLASMIC"/>
    <property type="match status" value="1"/>
</dbReference>
<dbReference type="Pfam" id="PF12775">
    <property type="entry name" value="AAA_7"/>
    <property type="match status" value="1"/>
</dbReference>
<dbReference type="Gene3D" id="1.10.472.130">
    <property type="match status" value="1"/>
</dbReference>
<evidence type="ECO:0000256" key="17">
    <source>
        <dbReference type="ARBA" id="ARBA00063032"/>
    </source>
</evidence>
<evidence type="ECO:0000256" key="18">
    <source>
        <dbReference type="ARBA" id="ARBA00077719"/>
    </source>
</evidence>
<dbReference type="Pfam" id="PF18199">
    <property type="entry name" value="Dynein_C"/>
    <property type="match status" value="1"/>
</dbReference>
<dbReference type="Pfam" id="PF12774">
    <property type="entry name" value="AAA_6"/>
    <property type="match status" value="1"/>
</dbReference>
<dbReference type="GO" id="GO:0005874">
    <property type="term" value="C:microtubule"/>
    <property type="evidence" value="ECO:0007669"/>
    <property type="project" value="UniProtKB-KW"/>
</dbReference>
<comment type="subcellular location">
    <subcellularLocation>
        <location evidence="1">Cell projection</location>
        <location evidence="1">Cilium</location>
        <location evidence="1">Flagellum</location>
    </subcellularLocation>
    <subcellularLocation>
        <location evidence="2">Cytoplasm</location>
        <location evidence="2">Cytoskeleton</location>
        <location evidence="2">Cilium axoneme</location>
    </subcellularLocation>
</comment>
<accession>A2DHK8</accession>
<dbReference type="SMR" id="A2DHK8"/>
<feature type="domain" description="Dynein heavy chain AAA lid" evidence="29">
    <location>
        <begin position="3635"/>
        <end position="3773"/>
    </location>
</feature>
<dbReference type="FunFam" id="1.20.140.100:FF:000001">
    <property type="entry name" value="dynein heavy chain 17, axonemal"/>
    <property type="match status" value="1"/>
</dbReference>
<dbReference type="InterPro" id="IPR024317">
    <property type="entry name" value="Dynein_heavy_chain_D4_dom"/>
</dbReference>
<evidence type="ECO:0000256" key="13">
    <source>
        <dbReference type="ARBA" id="ARBA00023175"/>
    </source>
</evidence>
<evidence type="ECO:0000259" key="26">
    <source>
        <dbReference type="Pfam" id="PF12781"/>
    </source>
</evidence>
<feature type="domain" description="Dynein heavy chain 3 AAA+ lid" evidence="28">
    <location>
        <begin position="2243"/>
        <end position="2331"/>
    </location>
</feature>
<dbReference type="FunFam" id="1.10.8.1220:FF:000001">
    <property type="entry name" value="Dynein axonemal heavy chain 5"/>
    <property type="match status" value="1"/>
</dbReference>
<dbReference type="GO" id="GO:0005524">
    <property type="term" value="F:ATP binding"/>
    <property type="evidence" value="ECO:0007669"/>
    <property type="project" value="UniProtKB-KW"/>
</dbReference>
<dbReference type="PANTHER" id="PTHR45703">
    <property type="entry name" value="DYNEIN HEAVY CHAIN"/>
    <property type="match status" value="1"/>
</dbReference>
<dbReference type="GO" id="GO:0008569">
    <property type="term" value="F:minus-end-directed microtubule motor activity"/>
    <property type="evidence" value="ECO:0000318"/>
    <property type="project" value="GO_Central"/>
</dbReference>
<dbReference type="Pfam" id="PF03028">
    <property type="entry name" value="Dynein_heavy"/>
    <property type="match status" value="1"/>
</dbReference>
<keyword evidence="4" id="KW-0963">Cytoplasm</keyword>
<evidence type="ECO:0000259" key="30">
    <source>
        <dbReference type="Pfam" id="PF18199"/>
    </source>
</evidence>
<dbReference type="InterPro" id="IPR035706">
    <property type="entry name" value="AAA_9"/>
</dbReference>
<dbReference type="InterPro" id="IPR041589">
    <property type="entry name" value="DNAH3_AAA_lid_1"/>
</dbReference>
<dbReference type="FunFam" id="3.40.50.300:FF:002988">
    <property type="entry name" value="Dynein heavy chain family protein"/>
    <property type="match status" value="1"/>
</dbReference>
<dbReference type="GO" id="GO:0060294">
    <property type="term" value="P:cilium movement involved in cell motility"/>
    <property type="evidence" value="ECO:0000318"/>
    <property type="project" value="GO_Central"/>
</dbReference>
<feature type="domain" description="Dynein heavy chain region D6 P-loop" evidence="21">
    <location>
        <begin position="3490"/>
        <end position="3602"/>
    </location>
</feature>
<evidence type="ECO:0000313" key="31">
    <source>
        <dbReference type="EMBL" id="EAY20056.1"/>
    </source>
</evidence>
<dbReference type="KEGG" id="tva:5465590"/>
<dbReference type="Gene3D" id="3.40.50.300">
    <property type="entry name" value="P-loop containing nucleotide triphosphate hydrolases"/>
    <property type="match status" value="5"/>
</dbReference>
<dbReference type="FunFam" id="3.40.50.300:FF:000049">
    <property type="entry name" value="Dynein, axonemal, heavy chain 5"/>
    <property type="match status" value="1"/>
</dbReference>
<dbReference type="Gene3D" id="3.10.490.20">
    <property type="match status" value="1"/>
</dbReference>
<keyword evidence="15" id="KW-0966">Cell projection</keyword>
<dbReference type="Pfam" id="PF12780">
    <property type="entry name" value="AAA_8"/>
    <property type="match status" value="1"/>
</dbReference>
<dbReference type="VEuPathDB" id="TrichDB:TVAGG3_0302580"/>
<dbReference type="InterPro" id="IPR013602">
    <property type="entry name" value="Dynein_heavy_linker"/>
</dbReference>
<evidence type="ECO:0000259" key="23">
    <source>
        <dbReference type="Pfam" id="PF12774"/>
    </source>
</evidence>
<keyword evidence="9" id="KW-0282">Flagellum</keyword>
<proteinExistence type="inferred from homology"/>
<feature type="compositionally biased region" description="Basic and acidic residues" evidence="20">
    <location>
        <begin position="97"/>
        <end position="109"/>
    </location>
</feature>
<dbReference type="InterPro" id="IPR026983">
    <property type="entry name" value="DHC"/>
</dbReference>
<dbReference type="Gene3D" id="1.20.920.20">
    <property type="match status" value="1"/>
</dbReference>
<dbReference type="Pfam" id="PF08393">
    <property type="entry name" value="DHC_N2"/>
    <property type="match status" value="1"/>
</dbReference>
<dbReference type="Pfam" id="PF18198">
    <property type="entry name" value="AAA_lid_11"/>
    <property type="match status" value="1"/>
</dbReference>